<evidence type="ECO:0008006" key="7">
    <source>
        <dbReference type="Google" id="ProtNLM"/>
    </source>
</evidence>
<feature type="non-terminal residue" evidence="5">
    <location>
        <position position="835"/>
    </location>
</feature>
<evidence type="ECO:0000256" key="4">
    <source>
        <dbReference type="SAM" id="MobiDB-lite"/>
    </source>
</evidence>
<organism evidence="5 6">
    <name type="scientific">Ambrosia artemisiifolia</name>
    <name type="common">Common ragweed</name>
    <dbReference type="NCBI Taxonomy" id="4212"/>
    <lineage>
        <taxon>Eukaryota</taxon>
        <taxon>Viridiplantae</taxon>
        <taxon>Streptophyta</taxon>
        <taxon>Embryophyta</taxon>
        <taxon>Tracheophyta</taxon>
        <taxon>Spermatophyta</taxon>
        <taxon>Magnoliopsida</taxon>
        <taxon>eudicotyledons</taxon>
        <taxon>Gunneridae</taxon>
        <taxon>Pentapetalae</taxon>
        <taxon>asterids</taxon>
        <taxon>campanulids</taxon>
        <taxon>Asterales</taxon>
        <taxon>Asteraceae</taxon>
        <taxon>Asteroideae</taxon>
        <taxon>Heliantheae alliance</taxon>
        <taxon>Heliantheae</taxon>
        <taxon>Ambrosia</taxon>
    </lineage>
</organism>
<sequence length="835" mass="94745">PRFDRTPQPPPPFLPPPTAVNGSDNAPSSFSSSLLQLSSIFFSLTQLSLTFFSFLNPTLLSKGFMFLMLEPYVIQPMIPFCRLLFRGFGKMVMESGFHEYPDYINGFSLDDENTLPFDQFPGQVNGYRFRDEPLDLSFLDVPSPAVAHDPASVNTFPLVASQVDSPDEYTDYVSKFINQILVEENMESKKSMFHDPFALQDTEKTFYEALDNNRAPVQTPLSFESQEEIPCGSISEYSTYSSTSGSNSVQPLCLRSDSFETKSSVTQSRSLENQNPPSGSTFSVTNDVNDTMDSMINTHAFQNIFTDTESMLLFKKGMEEARKFLPPNKPIVIDLDKYNLPSNKVASPPELVVKTEKVEMDNSLNRFRGRKHFQLEDNNYEDERISKQSAVSEDEAVELSEMFDKILLCTNAKGEPTHGCGELPNNPNLQYVYSGWNAPIWRPGNANESIDIRTLLINCAQSVATDDYKVASEQLKHIRQHASPSGNASQRLAHIFALGLEARMSGTGSQIYESQKTTGISSADKLKAFQSYMSSCPFKKNEIYFANRTIYEAALSSSTLHIVDFGIAYGFQWPILIKHLGDKPGGPPKLRITGIDFPQPGFRPAERLEETGRRLATYCERFKVPFEYNAIAIQNWETISIDDLKLQRNEFLAVNALARFENLLDETTVTDSSPRDEVLKLIRDMKPDVFLHSIVNGTYSASFFVTRFREALFHYSALFDMLDATIDRGNEQRQNFEKEFFGRQVMNVIACEGPQRVERPETYKQWQVRTTRAGFKARRIDKDLVSQVKSKVKFSYHKDFVLDEDGKWMLQGWKGKILYAITCWMDVSQDGEGCW</sequence>
<gene>
    <name evidence="5" type="ORF">M8C21_004305</name>
</gene>
<dbReference type="PANTHER" id="PTHR31636">
    <property type="entry name" value="OSJNBA0084A10.13 PROTEIN-RELATED"/>
    <property type="match status" value="1"/>
</dbReference>
<evidence type="ECO:0000256" key="1">
    <source>
        <dbReference type="ARBA" id="ARBA00023015"/>
    </source>
</evidence>
<dbReference type="AlphaFoldDB" id="A0AAD5GU57"/>
<evidence type="ECO:0000256" key="3">
    <source>
        <dbReference type="PROSITE-ProRule" id="PRU01191"/>
    </source>
</evidence>
<accession>A0AAD5GU57</accession>
<feature type="region of interest" description="Leucine repeat I (LRI)" evidence="3">
    <location>
        <begin position="450"/>
        <end position="510"/>
    </location>
</feature>
<feature type="region of interest" description="Disordered" evidence="4">
    <location>
        <begin position="264"/>
        <end position="286"/>
    </location>
</feature>
<comment type="similarity">
    <text evidence="3">Belongs to the GRAS family.</text>
</comment>
<feature type="region of interest" description="SAW" evidence="3">
    <location>
        <begin position="750"/>
        <end position="825"/>
    </location>
</feature>
<feature type="region of interest" description="VHIID" evidence="3">
    <location>
        <begin position="529"/>
        <end position="594"/>
    </location>
</feature>
<evidence type="ECO:0000313" key="5">
    <source>
        <dbReference type="EMBL" id="KAI7755365.1"/>
    </source>
</evidence>
<dbReference type="PROSITE" id="PS50985">
    <property type="entry name" value="GRAS"/>
    <property type="match status" value="1"/>
</dbReference>
<feature type="non-terminal residue" evidence="5">
    <location>
        <position position="1"/>
    </location>
</feature>
<reference evidence="5" key="1">
    <citation type="submission" date="2022-06" db="EMBL/GenBank/DDBJ databases">
        <title>Uncovering the hologenomic basis of an extraordinary plant invasion.</title>
        <authorList>
            <person name="Bieker V.C."/>
            <person name="Martin M.D."/>
            <person name="Gilbert T."/>
            <person name="Hodgins K."/>
            <person name="Battlay P."/>
            <person name="Petersen B."/>
            <person name="Wilson J."/>
        </authorList>
    </citation>
    <scope>NUCLEOTIDE SEQUENCE</scope>
    <source>
        <strain evidence="5">AA19_3_7</strain>
        <tissue evidence="5">Leaf</tissue>
    </source>
</reference>
<evidence type="ECO:0000313" key="6">
    <source>
        <dbReference type="Proteomes" id="UP001206925"/>
    </source>
</evidence>
<proteinExistence type="inferred from homology"/>
<comment type="caution">
    <text evidence="3">Lacks conserved residue(s) required for the propagation of feature annotation.</text>
</comment>
<feature type="short sequence motif" description="VHIID" evidence="3">
    <location>
        <begin position="560"/>
        <end position="564"/>
    </location>
</feature>
<keyword evidence="2" id="KW-0804">Transcription</keyword>
<evidence type="ECO:0000256" key="2">
    <source>
        <dbReference type="ARBA" id="ARBA00023163"/>
    </source>
</evidence>
<dbReference type="Pfam" id="PF03514">
    <property type="entry name" value="GRAS"/>
    <property type="match status" value="1"/>
</dbReference>
<dbReference type="EMBL" id="JAMZMK010001220">
    <property type="protein sequence ID" value="KAI7755365.1"/>
    <property type="molecule type" value="Genomic_DNA"/>
</dbReference>
<feature type="compositionally biased region" description="Pro residues" evidence="4">
    <location>
        <begin position="7"/>
        <end position="18"/>
    </location>
</feature>
<dbReference type="InterPro" id="IPR005202">
    <property type="entry name" value="TF_GRAS"/>
</dbReference>
<dbReference type="Proteomes" id="UP001206925">
    <property type="component" value="Unassembled WGS sequence"/>
</dbReference>
<feature type="region of interest" description="Leucine repeat II (LRII)" evidence="3">
    <location>
        <begin position="610"/>
        <end position="642"/>
    </location>
</feature>
<comment type="caution">
    <text evidence="5">The sequence shown here is derived from an EMBL/GenBank/DDBJ whole genome shotgun (WGS) entry which is preliminary data.</text>
</comment>
<keyword evidence="6" id="KW-1185">Reference proteome</keyword>
<name>A0AAD5GU57_AMBAR</name>
<keyword evidence="1" id="KW-0805">Transcription regulation</keyword>
<protein>
    <recommendedName>
        <fullName evidence="7">Scarecrow-like protein 14</fullName>
    </recommendedName>
</protein>
<feature type="region of interest" description="Disordered" evidence="4">
    <location>
        <begin position="1"/>
        <end position="20"/>
    </location>
</feature>